<evidence type="ECO:0000259" key="10">
    <source>
        <dbReference type="PROSITE" id="PS50109"/>
    </source>
</evidence>
<dbReference type="Gene3D" id="1.10.287.130">
    <property type="match status" value="1"/>
</dbReference>
<keyword evidence="3" id="KW-0597">Phosphoprotein</keyword>
<evidence type="ECO:0000256" key="6">
    <source>
        <dbReference type="ARBA" id="ARBA00022777"/>
    </source>
</evidence>
<dbReference type="SUPFAM" id="SSF55874">
    <property type="entry name" value="ATPase domain of HSP90 chaperone/DNA topoisomerase II/histidine kinase"/>
    <property type="match status" value="1"/>
</dbReference>
<dbReference type="InterPro" id="IPR003594">
    <property type="entry name" value="HATPase_dom"/>
</dbReference>
<dbReference type="GO" id="GO:0005524">
    <property type="term" value="F:ATP binding"/>
    <property type="evidence" value="ECO:0007669"/>
    <property type="project" value="UniProtKB-KW"/>
</dbReference>
<dbReference type="Pfam" id="PF00512">
    <property type="entry name" value="HisKA"/>
    <property type="match status" value="1"/>
</dbReference>
<dbReference type="Gene3D" id="3.30.565.10">
    <property type="entry name" value="Histidine kinase-like ATPase, C-terminal domain"/>
    <property type="match status" value="1"/>
</dbReference>
<evidence type="ECO:0000256" key="5">
    <source>
        <dbReference type="ARBA" id="ARBA00022741"/>
    </source>
</evidence>
<evidence type="ECO:0000313" key="11">
    <source>
        <dbReference type="EMBL" id="TCT15570.1"/>
    </source>
</evidence>
<keyword evidence="7" id="KW-0067">ATP-binding</keyword>
<comment type="catalytic activity">
    <reaction evidence="1">
        <text>ATP + protein L-histidine = ADP + protein N-phospho-L-histidine.</text>
        <dbReference type="EC" id="2.7.13.3"/>
    </reaction>
</comment>
<feature type="transmembrane region" description="Helical" evidence="9">
    <location>
        <begin position="41"/>
        <end position="71"/>
    </location>
</feature>
<keyword evidence="6 11" id="KW-0418">Kinase</keyword>
<dbReference type="SUPFAM" id="SSF47384">
    <property type="entry name" value="Homodimeric domain of signal transducing histidine kinase"/>
    <property type="match status" value="1"/>
</dbReference>
<evidence type="ECO:0000256" key="1">
    <source>
        <dbReference type="ARBA" id="ARBA00000085"/>
    </source>
</evidence>
<evidence type="ECO:0000256" key="8">
    <source>
        <dbReference type="ARBA" id="ARBA00023012"/>
    </source>
</evidence>
<dbReference type="OrthoDB" id="9784397at2"/>
<keyword evidence="9" id="KW-0812">Transmembrane</keyword>
<dbReference type="InterPro" id="IPR005467">
    <property type="entry name" value="His_kinase_dom"/>
</dbReference>
<reference evidence="11 12" key="1">
    <citation type="submission" date="2019-03" db="EMBL/GenBank/DDBJ databases">
        <title>Genomic Encyclopedia of Type Strains, Phase IV (KMG-IV): sequencing the most valuable type-strain genomes for metagenomic binning, comparative biology and taxonomic classification.</title>
        <authorList>
            <person name="Goeker M."/>
        </authorList>
    </citation>
    <scope>NUCLEOTIDE SEQUENCE [LARGE SCALE GENOMIC DNA]</scope>
    <source>
        <strain evidence="11 12">DSM 24629</strain>
    </source>
</reference>
<feature type="transmembrane region" description="Helical" evidence="9">
    <location>
        <begin position="9"/>
        <end position="26"/>
    </location>
</feature>
<keyword evidence="5" id="KW-0547">Nucleotide-binding</keyword>
<keyword evidence="4" id="KW-0808">Transferase</keyword>
<dbReference type="EC" id="2.7.13.3" evidence="2"/>
<sequence>MTSDKKKQVLFISSLLIIITALHYFTSNNEFKLHELYRRLYYIPIIVGAFYFKLLGGMILPIVISLLYMPYVFIFSGHTGADLIADVFELIMFYTIGGITGLLVQKIYDTTLENSRLEEEIQRADKLSAIGQLASGVAHEIRNPLAIINTISQTLMEDNHLKQDQKEGLEIIKEEVARSNKVINELLNFSRSSKLEKEKIDINKLINNVVILTEKYGAQKGVEIQFKQGNNSPAFIMGDEEKIKQAFINIIFNGVDAIQNKGVIGIELTSKEKFVYIEFEDTGKGIEEENIEKIFNPFYTTKETGVGLGLAITYRIVEDHKGTINFISAINRGTKVTVTFPRAKE</sequence>
<dbReference type="PANTHER" id="PTHR43065">
    <property type="entry name" value="SENSOR HISTIDINE KINASE"/>
    <property type="match status" value="1"/>
</dbReference>
<dbReference type="GO" id="GO:0000155">
    <property type="term" value="F:phosphorelay sensor kinase activity"/>
    <property type="evidence" value="ECO:0007669"/>
    <property type="project" value="InterPro"/>
</dbReference>
<protein>
    <recommendedName>
        <fullName evidence="2">histidine kinase</fullName>
        <ecNumber evidence="2">2.7.13.3</ecNumber>
    </recommendedName>
</protein>
<evidence type="ECO:0000313" key="12">
    <source>
        <dbReference type="Proteomes" id="UP000294902"/>
    </source>
</evidence>
<evidence type="ECO:0000256" key="4">
    <source>
        <dbReference type="ARBA" id="ARBA00022679"/>
    </source>
</evidence>
<dbReference type="InterPro" id="IPR003661">
    <property type="entry name" value="HisK_dim/P_dom"/>
</dbReference>
<organism evidence="11 12">
    <name type="scientific">Natranaerovirga pectinivora</name>
    <dbReference type="NCBI Taxonomy" id="682400"/>
    <lineage>
        <taxon>Bacteria</taxon>
        <taxon>Bacillati</taxon>
        <taxon>Bacillota</taxon>
        <taxon>Clostridia</taxon>
        <taxon>Lachnospirales</taxon>
        <taxon>Natranaerovirgaceae</taxon>
        <taxon>Natranaerovirga</taxon>
    </lineage>
</organism>
<dbReference type="RefSeq" id="WP_132251376.1">
    <property type="nucleotide sequence ID" value="NZ_SMAL01000003.1"/>
</dbReference>
<keyword evidence="12" id="KW-1185">Reference proteome</keyword>
<comment type="caution">
    <text evidence="11">The sequence shown here is derived from an EMBL/GenBank/DDBJ whole genome shotgun (WGS) entry which is preliminary data.</text>
</comment>
<name>A0A4V2V0E4_9FIRM</name>
<accession>A0A4V2V0E4</accession>
<dbReference type="CDD" id="cd00082">
    <property type="entry name" value="HisKA"/>
    <property type="match status" value="1"/>
</dbReference>
<feature type="transmembrane region" description="Helical" evidence="9">
    <location>
        <begin position="83"/>
        <end position="104"/>
    </location>
</feature>
<dbReference type="InterPro" id="IPR036890">
    <property type="entry name" value="HATPase_C_sf"/>
</dbReference>
<dbReference type="PROSITE" id="PS50109">
    <property type="entry name" value="HIS_KIN"/>
    <property type="match status" value="1"/>
</dbReference>
<keyword evidence="9" id="KW-1133">Transmembrane helix</keyword>
<dbReference type="PRINTS" id="PR00344">
    <property type="entry name" value="BCTRLSENSOR"/>
</dbReference>
<dbReference type="Proteomes" id="UP000294902">
    <property type="component" value="Unassembled WGS sequence"/>
</dbReference>
<dbReference type="InterPro" id="IPR036097">
    <property type="entry name" value="HisK_dim/P_sf"/>
</dbReference>
<evidence type="ECO:0000256" key="3">
    <source>
        <dbReference type="ARBA" id="ARBA00022553"/>
    </source>
</evidence>
<dbReference type="Pfam" id="PF02518">
    <property type="entry name" value="HATPase_c"/>
    <property type="match status" value="1"/>
</dbReference>
<evidence type="ECO:0000256" key="9">
    <source>
        <dbReference type="SAM" id="Phobius"/>
    </source>
</evidence>
<evidence type="ECO:0000256" key="2">
    <source>
        <dbReference type="ARBA" id="ARBA00012438"/>
    </source>
</evidence>
<dbReference type="EMBL" id="SMAL01000003">
    <property type="protein sequence ID" value="TCT15570.1"/>
    <property type="molecule type" value="Genomic_DNA"/>
</dbReference>
<proteinExistence type="predicted"/>
<dbReference type="SMART" id="SM00387">
    <property type="entry name" value="HATPase_c"/>
    <property type="match status" value="1"/>
</dbReference>
<dbReference type="SMART" id="SM00388">
    <property type="entry name" value="HisKA"/>
    <property type="match status" value="1"/>
</dbReference>
<dbReference type="AlphaFoldDB" id="A0A4V2V0E4"/>
<keyword evidence="9" id="KW-0472">Membrane</keyword>
<keyword evidence="8" id="KW-0902">Two-component regulatory system</keyword>
<dbReference type="PANTHER" id="PTHR43065:SF46">
    <property type="entry name" value="C4-DICARBOXYLATE TRANSPORT SENSOR PROTEIN DCTB"/>
    <property type="match status" value="1"/>
</dbReference>
<evidence type="ECO:0000256" key="7">
    <source>
        <dbReference type="ARBA" id="ARBA00022840"/>
    </source>
</evidence>
<feature type="domain" description="Histidine kinase" evidence="10">
    <location>
        <begin position="136"/>
        <end position="344"/>
    </location>
</feature>
<dbReference type="InterPro" id="IPR004358">
    <property type="entry name" value="Sig_transdc_His_kin-like_C"/>
</dbReference>
<gene>
    <name evidence="11" type="ORF">EDC18_103276</name>
</gene>